<evidence type="ECO:0000313" key="2">
    <source>
        <dbReference type="EMBL" id="MFC5518279.1"/>
    </source>
</evidence>
<comment type="caution">
    <text evidence="2">The sequence shown here is derived from an EMBL/GenBank/DDBJ whole genome shotgun (WGS) entry which is preliminary data.</text>
</comment>
<gene>
    <name evidence="2" type="ORF">ACFPP9_21035</name>
</gene>
<accession>A0ABW0Q0B8</accession>
<feature type="region of interest" description="Disordered" evidence="1">
    <location>
        <begin position="74"/>
        <end position="118"/>
    </location>
</feature>
<evidence type="ECO:0000256" key="1">
    <source>
        <dbReference type="SAM" id="MobiDB-lite"/>
    </source>
</evidence>
<dbReference type="RefSeq" id="WP_266343553.1">
    <property type="nucleotide sequence ID" value="NZ_JAPKNH010000003.1"/>
</dbReference>
<proteinExistence type="predicted"/>
<organism evidence="2 3">
    <name type="scientific">Kaistia terrae</name>
    <dbReference type="NCBI Taxonomy" id="537017"/>
    <lineage>
        <taxon>Bacteria</taxon>
        <taxon>Pseudomonadati</taxon>
        <taxon>Pseudomonadota</taxon>
        <taxon>Alphaproteobacteria</taxon>
        <taxon>Hyphomicrobiales</taxon>
        <taxon>Kaistiaceae</taxon>
        <taxon>Kaistia</taxon>
    </lineage>
</organism>
<dbReference type="Proteomes" id="UP001596150">
    <property type="component" value="Unassembled WGS sequence"/>
</dbReference>
<reference evidence="3" key="1">
    <citation type="journal article" date="2019" name="Int. J. Syst. Evol. Microbiol.">
        <title>The Global Catalogue of Microorganisms (GCM) 10K type strain sequencing project: providing services to taxonomists for standard genome sequencing and annotation.</title>
        <authorList>
            <consortium name="The Broad Institute Genomics Platform"/>
            <consortium name="The Broad Institute Genome Sequencing Center for Infectious Disease"/>
            <person name="Wu L."/>
            <person name="Ma J."/>
        </authorList>
    </citation>
    <scope>NUCLEOTIDE SEQUENCE [LARGE SCALE GENOMIC DNA]</scope>
    <source>
        <strain evidence="3">KACC 12633</strain>
    </source>
</reference>
<evidence type="ECO:0000313" key="3">
    <source>
        <dbReference type="Proteomes" id="UP001596150"/>
    </source>
</evidence>
<sequence length="118" mass="13106">MAAIHPFRVFPGRRAVRMLAPNPILAAGREVAISANLLVFQFIASPGASDARDDFILLAALCFEFQNTFIRPPTYPDGRLTPQNQTNMFGVATNKKNGSHRAPINREKRRSGRACLPW</sequence>
<name>A0ABW0Q0B8_9HYPH</name>
<keyword evidence="3" id="KW-1185">Reference proteome</keyword>
<dbReference type="EMBL" id="JBHSML010000013">
    <property type="protein sequence ID" value="MFC5518279.1"/>
    <property type="molecule type" value="Genomic_DNA"/>
</dbReference>
<protein>
    <submittedName>
        <fullName evidence="2">Uncharacterized protein</fullName>
    </submittedName>
</protein>